<reference evidence="2" key="1">
    <citation type="journal article" date="2019" name="Int. J. Syst. Evol. Microbiol.">
        <title>The Global Catalogue of Microorganisms (GCM) 10K type strain sequencing project: providing services to taxonomists for standard genome sequencing and annotation.</title>
        <authorList>
            <consortium name="The Broad Institute Genomics Platform"/>
            <consortium name="The Broad Institute Genome Sequencing Center for Infectious Disease"/>
            <person name="Wu L."/>
            <person name="Ma J."/>
        </authorList>
    </citation>
    <scope>NUCLEOTIDE SEQUENCE [LARGE SCALE GENOMIC DNA]</scope>
    <source>
        <strain evidence="2">CGMCC 1.15288</strain>
    </source>
</reference>
<dbReference type="EMBL" id="BMIA01000001">
    <property type="protein sequence ID" value="GGH21669.1"/>
    <property type="molecule type" value="Genomic_DNA"/>
</dbReference>
<organism evidence="1 2">
    <name type="scientific">Dyadobacter endophyticus</name>
    <dbReference type="NCBI Taxonomy" id="1749036"/>
    <lineage>
        <taxon>Bacteria</taxon>
        <taxon>Pseudomonadati</taxon>
        <taxon>Bacteroidota</taxon>
        <taxon>Cytophagia</taxon>
        <taxon>Cytophagales</taxon>
        <taxon>Spirosomataceae</taxon>
        <taxon>Dyadobacter</taxon>
    </lineage>
</organism>
<sequence>MVFIEMGMIFVRRPRTKRLMFMENLRKADHGEGKVAEAIEEQTSKLPSDIFLWASVGVMGVSLALKIMGRKHTALFVGQWASPILLMGVYNKIVKTQGHDQQETVSNF</sequence>
<evidence type="ECO:0000313" key="1">
    <source>
        <dbReference type="EMBL" id="GGH21669.1"/>
    </source>
</evidence>
<accession>A0ABQ1YEP9</accession>
<proteinExistence type="predicted"/>
<protein>
    <submittedName>
        <fullName evidence="1">Uncharacterized protein</fullName>
    </submittedName>
</protein>
<gene>
    <name evidence="1" type="ORF">GCM10007423_02970</name>
</gene>
<keyword evidence="2" id="KW-1185">Reference proteome</keyword>
<dbReference type="Proteomes" id="UP000600214">
    <property type="component" value="Unassembled WGS sequence"/>
</dbReference>
<name>A0ABQ1YEP9_9BACT</name>
<evidence type="ECO:0000313" key="2">
    <source>
        <dbReference type="Proteomes" id="UP000600214"/>
    </source>
</evidence>
<comment type="caution">
    <text evidence="1">The sequence shown here is derived from an EMBL/GenBank/DDBJ whole genome shotgun (WGS) entry which is preliminary data.</text>
</comment>